<dbReference type="InterPro" id="IPR014776">
    <property type="entry name" value="4pyrrole_Mease_sub2"/>
</dbReference>
<dbReference type="Proteomes" id="UP000278962">
    <property type="component" value="Unassembled WGS sequence"/>
</dbReference>
<reference evidence="7 8" key="1">
    <citation type="submission" date="2018-10" db="EMBL/GenBank/DDBJ databases">
        <title>Genomic Encyclopedia of Archaeal and Bacterial Type Strains, Phase II (KMG-II): from individual species to whole genera.</title>
        <authorList>
            <person name="Goeker M."/>
        </authorList>
    </citation>
    <scope>NUCLEOTIDE SEQUENCE [LARGE SCALE GENOMIC DNA]</scope>
    <source>
        <strain evidence="7 8">DSM 14954</strain>
    </source>
</reference>
<keyword evidence="4" id="KW-0949">S-adenosyl-L-methionine</keyword>
<dbReference type="FunFam" id="3.40.1010.10:FF:000001">
    <property type="entry name" value="Siroheme synthase"/>
    <property type="match status" value="1"/>
</dbReference>
<dbReference type="EMBL" id="RBIL01000002">
    <property type="protein sequence ID" value="RKQ86241.1"/>
    <property type="molecule type" value="Genomic_DNA"/>
</dbReference>
<feature type="domain" description="Tetrapyrrole methylase" evidence="6">
    <location>
        <begin position="2"/>
        <end position="212"/>
    </location>
</feature>
<evidence type="ECO:0000259" key="6">
    <source>
        <dbReference type="Pfam" id="PF00590"/>
    </source>
</evidence>
<dbReference type="GO" id="GO:0019354">
    <property type="term" value="P:siroheme biosynthetic process"/>
    <property type="evidence" value="ECO:0007669"/>
    <property type="project" value="InterPro"/>
</dbReference>
<dbReference type="InterPro" id="IPR006366">
    <property type="entry name" value="CobA/CysG_C"/>
</dbReference>
<dbReference type="InterPro" id="IPR035996">
    <property type="entry name" value="4pyrrol_Methylase_sf"/>
</dbReference>
<dbReference type="Pfam" id="PF00590">
    <property type="entry name" value="TP_methylase"/>
    <property type="match status" value="1"/>
</dbReference>
<keyword evidence="8" id="KW-1185">Reference proteome</keyword>
<evidence type="ECO:0000256" key="5">
    <source>
        <dbReference type="ARBA" id="ARBA00023244"/>
    </source>
</evidence>
<dbReference type="AlphaFoldDB" id="A0A660KWY8"/>
<protein>
    <recommendedName>
        <fullName evidence="1">uroporphyrinogen-III C-methyltransferase</fullName>
        <ecNumber evidence="1">2.1.1.107</ecNumber>
    </recommendedName>
</protein>
<dbReference type="InterPro" id="IPR050161">
    <property type="entry name" value="Siro_Cobalamin_biosynth"/>
</dbReference>
<gene>
    <name evidence="7" type="ORF">C8N24_4251</name>
</gene>
<dbReference type="NCBIfam" id="NF004790">
    <property type="entry name" value="PRK06136.1"/>
    <property type="match status" value="1"/>
</dbReference>
<keyword evidence="3 7" id="KW-0808">Transferase</keyword>
<dbReference type="Gene3D" id="3.40.1010.10">
    <property type="entry name" value="Cobalt-precorrin-4 Transmethylase, Domain 1"/>
    <property type="match status" value="1"/>
</dbReference>
<name>A0A660KWY8_9ACTN</name>
<dbReference type="InterPro" id="IPR000878">
    <property type="entry name" value="4pyrrol_Mease"/>
</dbReference>
<dbReference type="NCBIfam" id="TIGR01469">
    <property type="entry name" value="cobA_cysG_Cterm"/>
    <property type="match status" value="1"/>
</dbReference>
<evidence type="ECO:0000313" key="8">
    <source>
        <dbReference type="Proteomes" id="UP000278962"/>
    </source>
</evidence>
<dbReference type="OrthoDB" id="9815856at2"/>
<dbReference type="GO" id="GO:0004851">
    <property type="term" value="F:uroporphyrin-III C-methyltransferase activity"/>
    <property type="evidence" value="ECO:0007669"/>
    <property type="project" value="UniProtKB-EC"/>
</dbReference>
<dbReference type="GO" id="GO:0032259">
    <property type="term" value="P:methylation"/>
    <property type="evidence" value="ECO:0007669"/>
    <property type="project" value="UniProtKB-KW"/>
</dbReference>
<dbReference type="RefSeq" id="WP_121253809.1">
    <property type="nucleotide sequence ID" value="NZ_RBIL01000002.1"/>
</dbReference>
<dbReference type="EC" id="2.1.1.107" evidence="1"/>
<comment type="caution">
    <text evidence="7">The sequence shown here is derived from an EMBL/GenBank/DDBJ whole genome shotgun (WGS) entry which is preliminary data.</text>
</comment>
<organism evidence="7 8">
    <name type="scientific">Solirubrobacter pauli</name>
    <dbReference type="NCBI Taxonomy" id="166793"/>
    <lineage>
        <taxon>Bacteria</taxon>
        <taxon>Bacillati</taxon>
        <taxon>Actinomycetota</taxon>
        <taxon>Thermoleophilia</taxon>
        <taxon>Solirubrobacterales</taxon>
        <taxon>Solirubrobacteraceae</taxon>
        <taxon>Solirubrobacter</taxon>
    </lineage>
</organism>
<evidence type="ECO:0000256" key="3">
    <source>
        <dbReference type="ARBA" id="ARBA00022679"/>
    </source>
</evidence>
<evidence type="ECO:0000256" key="2">
    <source>
        <dbReference type="ARBA" id="ARBA00022603"/>
    </source>
</evidence>
<sequence length="240" mass="24398">MTVHLVGAGPGDPSLLTLAAAELIRGARVVVYDRPSMDAIVALAPEAAERHVVGLAPGQRALPQAEVNALLVELGRQGDVVRLKSGDPFVASRGGEEAIALRDAGIAVNVIPGVSSALAAPAAAGIPLMLRQNSVTATFVSGDDDDEHAEPPDWHALGALGGTLVILTGRGHIRRISAALIEGGRAPDTPIAAISAASRDRQKILRGTLTDLPAPLPPPVTFVVGTAAALELTCTSPTAS</sequence>
<evidence type="ECO:0000256" key="4">
    <source>
        <dbReference type="ARBA" id="ARBA00022691"/>
    </source>
</evidence>
<proteinExistence type="predicted"/>
<accession>A0A660KWY8</accession>
<keyword evidence="2 7" id="KW-0489">Methyltransferase</keyword>
<evidence type="ECO:0000313" key="7">
    <source>
        <dbReference type="EMBL" id="RKQ86241.1"/>
    </source>
</evidence>
<dbReference type="PANTHER" id="PTHR45790">
    <property type="entry name" value="SIROHEME SYNTHASE-RELATED"/>
    <property type="match status" value="1"/>
</dbReference>
<dbReference type="SUPFAM" id="SSF53790">
    <property type="entry name" value="Tetrapyrrole methylase"/>
    <property type="match status" value="1"/>
</dbReference>
<dbReference type="CDD" id="cd11642">
    <property type="entry name" value="SUMT"/>
    <property type="match status" value="1"/>
</dbReference>
<dbReference type="InterPro" id="IPR014777">
    <property type="entry name" value="4pyrrole_Mease_sub1"/>
</dbReference>
<evidence type="ECO:0000256" key="1">
    <source>
        <dbReference type="ARBA" id="ARBA00012162"/>
    </source>
</evidence>
<dbReference type="PANTHER" id="PTHR45790:SF3">
    <property type="entry name" value="S-ADENOSYL-L-METHIONINE-DEPENDENT UROPORPHYRINOGEN III METHYLTRANSFERASE, CHLOROPLASTIC"/>
    <property type="match status" value="1"/>
</dbReference>
<keyword evidence="5" id="KW-0627">Porphyrin biosynthesis</keyword>
<dbReference type="Gene3D" id="3.30.950.10">
    <property type="entry name" value="Methyltransferase, Cobalt-precorrin-4 Transmethylase, Domain 2"/>
    <property type="match status" value="1"/>
</dbReference>